<gene>
    <name evidence="1" type="ORF">UFOVP760_252</name>
</gene>
<sequence>MAINTNVNRNYQTAEYGKFVEINNTAFPPVSVTRVQYPDKSAAFPSNSAAPAVSSVDVYPKYAILTYDISSPGQSGFAFLSSGMSSFDTYGSIQTLSATRISGLTASYSNLGGLNSFELPANFTFSGPILGITIQYGAVFAYKV</sequence>
<proteinExistence type="predicted"/>
<accession>A0A6J7XC45</accession>
<evidence type="ECO:0000313" key="1">
    <source>
        <dbReference type="EMBL" id="CAB5226478.1"/>
    </source>
</evidence>
<protein>
    <submittedName>
        <fullName evidence="1">Uncharacterized protein</fullName>
    </submittedName>
</protein>
<dbReference type="EMBL" id="LR798360">
    <property type="protein sequence ID" value="CAB5226478.1"/>
    <property type="molecule type" value="Genomic_DNA"/>
</dbReference>
<name>A0A6J7XC45_9CAUD</name>
<reference evidence="1" key="1">
    <citation type="submission" date="2020-05" db="EMBL/GenBank/DDBJ databases">
        <authorList>
            <person name="Chiriac C."/>
            <person name="Salcher M."/>
            <person name="Ghai R."/>
            <person name="Kavagutti S V."/>
        </authorList>
    </citation>
    <scope>NUCLEOTIDE SEQUENCE</scope>
</reference>
<organism evidence="1">
    <name type="scientific">uncultured Caudovirales phage</name>
    <dbReference type="NCBI Taxonomy" id="2100421"/>
    <lineage>
        <taxon>Viruses</taxon>
        <taxon>Duplodnaviria</taxon>
        <taxon>Heunggongvirae</taxon>
        <taxon>Uroviricota</taxon>
        <taxon>Caudoviricetes</taxon>
        <taxon>Peduoviridae</taxon>
        <taxon>Maltschvirus</taxon>
        <taxon>Maltschvirus maltsch</taxon>
    </lineage>
</organism>